<feature type="region of interest" description="Disordered" evidence="1">
    <location>
        <begin position="1"/>
        <end position="20"/>
    </location>
</feature>
<organism evidence="2 3">
    <name type="scientific">Mucilaginibacter panaciglaebae</name>
    <dbReference type="NCBI Taxonomy" id="502331"/>
    <lineage>
        <taxon>Bacteria</taxon>
        <taxon>Pseudomonadati</taxon>
        <taxon>Bacteroidota</taxon>
        <taxon>Sphingobacteriia</taxon>
        <taxon>Sphingobacteriales</taxon>
        <taxon>Sphingobacteriaceae</taxon>
        <taxon>Mucilaginibacter</taxon>
    </lineage>
</organism>
<dbReference type="Proteomes" id="UP001500841">
    <property type="component" value="Unassembled WGS sequence"/>
</dbReference>
<evidence type="ECO:0000313" key="2">
    <source>
        <dbReference type="EMBL" id="GAA4101494.1"/>
    </source>
</evidence>
<comment type="caution">
    <text evidence="2">The sequence shown here is derived from an EMBL/GenBank/DDBJ whole genome shotgun (WGS) entry which is preliminary data.</text>
</comment>
<keyword evidence="3" id="KW-1185">Reference proteome</keyword>
<gene>
    <name evidence="2" type="ORF">GCM10022392_27810</name>
</gene>
<dbReference type="RefSeq" id="WP_345105707.1">
    <property type="nucleotide sequence ID" value="NZ_BAABCV010000010.1"/>
</dbReference>
<dbReference type="EMBL" id="BAABCV010000010">
    <property type="protein sequence ID" value="GAA4101494.1"/>
    <property type="molecule type" value="Genomic_DNA"/>
</dbReference>
<feature type="compositionally biased region" description="Polar residues" evidence="1">
    <location>
        <begin position="1"/>
        <end position="12"/>
    </location>
</feature>
<sequence length="66" mass="7713">MGETSTTLNALGNHNNDEVKKENVKENLEADDLIFYHSLRPELELLQKQPKLQTIHYILDYSKSKR</sequence>
<protein>
    <submittedName>
        <fullName evidence="2">Uncharacterized protein</fullName>
    </submittedName>
</protein>
<reference evidence="3" key="1">
    <citation type="journal article" date="2019" name="Int. J. Syst. Evol. Microbiol.">
        <title>The Global Catalogue of Microorganisms (GCM) 10K type strain sequencing project: providing services to taxonomists for standard genome sequencing and annotation.</title>
        <authorList>
            <consortium name="The Broad Institute Genomics Platform"/>
            <consortium name="The Broad Institute Genome Sequencing Center for Infectious Disease"/>
            <person name="Wu L."/>
            <person name="Ma J."/>
        </authorList>
    </citation>
    <scope>NUCLEOTIDE SEQUENCE [LARGE SCALE GENOMIC DNA]</scope>
    <source>
        <strain evidence="3">JCM 17085</strain>
    </source>
</reference>
<accession>A0ABP7X0D2</accession>
<name>A0ABP7X0D2_9SPHI</name>
<evidence type="ECO:0000313" key="3">
    <source>
        <dbReference type="Proteomes" id="UP001500841"/>
    </source>
</evidence>
<proteinExistence type="predicted"/>
<evidence type="ECO:0000256" key="1">
    <source>
        <dbReference type="SAM" id="MobiDB-lite"/>
    </source>
</evidence>